<proteinExistence type="predicted"/>
<protein>
    <submittedName>
        <fullName evidence="2">Uncharacterized protein</fullName>
    </submittedName>
</protein>
<reference evidence="2" key="2">
    <citation type="journal article" date="2022" name="Nat. Microbiol.">
        <title>A closed Candidatus Odinarchaeum chromosome exposes Asgard archaeal viruses.</title>
        <authorList>
            <person name="Tamarit D."/>
            <person name="Caceres E.F."/>
            <person name="Krupovic M."/>
            <person name="Nijland R."/>
            <person name="Eme L."/>
            <person name="Robinson N.P."/>
            <person name="Ettema T.J.G."/>
        </authorList>
    </citation>
    <scope>NUCLEOTIDE SEQUENCE</scope>
    <source>
        <strain evidence="2">LCB_4</strain>
    </source>
</reference>
<evidence type="ECO:0000313" key="3">
    <source>
        <dbReference type="Proteomes" id="UP000186851"/>
    </source>
</evidence>
<feature type="transmembrane region" description="Helical" evidence="1">
    <location>
        <begin position="6"/>
        <end position="25"/>
    </location>
</feature>
<dbReference type="KEGG" id="oyw:OdinLCB4_001210"/>
<keyword evidence="1" id="KW-0812">Transmembrane</keyword>
<keyword evidence="1" id="KW-1133">Transmembrane helix</keyword>
<keyword evidence="1" id="KW-0472">Membrane</keyword>
<dbReference type="AlphaFoldDB" id="A0AAF0D2S5"/>
<organism evidence="2 3">
    <name type="scientific">Odinarchaeota yellowstonii (strain LCB_4)</name>
    <dbReference type="NCBI Taxonomy" id="1841599"/>
    <lineage>
        <taxon>Archaea</taxon>
        <taxon>Promethearchaeati</taxon>
        <taxon>Candidatus Odinarchaeota</taxon>
        <taxon>Candidatus Odinarchaeia</taxon>
        <taxon>Candidatus Odinarchaeales</taxon>
        <taxon>Candidatus Odinarchaeaceae</taxon>
        <taxon>Candidatus Odinarchaeum</taxon>
    </lineage>
</organism>
<accession>A0AAF0D2S5</accession>
<name>A0AAF0D2S5_ODILC</name>
<reference evidence="2" key="1">
    <citation type="journal article" date="2017" name="Nature">
        <title>Asgard archaea illuminate the origin of eukaryotic cellular complexity.</title>
        <authorList>
            <person name="Zaremba-Niedzwiedzka K."/>
            <person name="Caceres E.F."/>
            <person name="Saw J.H."/>
            <person name="Backstrom D."/>
            <person name="Juzokaite L."/>
            <person name="Vancaester E."/>
            <person name="Seitz K.W."/>
            <person name="Anantharaman K."/>
            <person name="Starnawski P."/>
            <person name="Kjeldsen K.U."/>
            <person name="Scott M.B."/>
            <person name="Nunoura T."/>
            <person name="Banfield J.F."/>
            <person name="Schramm A."/>
            <person name="Baker B.J."/>
            <person name="Spang A."/>
            <person name="Ettema T.J.G."/>
        </authorList>
    </citation>
    <scope>NUCLEOTIDE SEQUENCE</scope>
    <source>
        <strain evidence="2">LCB_4</strain>
    </source>
</reference>
<dbReference type="Proteomes" id="UP000186851">
    <property type="component" value="Chromosome"/>
</dbReference>
<sequence length="60" mass="6388">MIYLIASIILIIIAVAFTLSLLSDLPEKGNLKLGKTIPLIIVVSLTLGFGLHFLLLAIGV</sequence>
<dbReference type="EMBL" id="CP091871">
    <property type="protein sequence ID" value="WEU40579.1"/>
    <property type="molecule type" value="Genomic_DNA"/>
</dbReference>
<evidence type="ECO:0000313" key="2">
    <source>
        <dbReference type="EMBL" id="WEU40579.1"/>
    </source>
</evidence>
<evidence type="ECO:0000256" key="1">
    <source>
        <dbReference type="SAM" id="Phobius"/>
    </source>
</evidence>
<feature type="transmembrane region" description="Helical" evidence="1">
    <location>
        <begin position="37"/>
        <end position="58"/>
    </location>
</feature>
<gene>
    <name evidence="2" type="ORF">OdinLCB4_001210</name>
</gene>